<gene>
    <name evidence="1" type="ORF">ACFSQ0_00545</name>
</gene>
<keyword evidence="2" id="KW-1185">Reference proteome</keyword>
<evidence type="ECO:0000313" key="1">
    <source>
        <dbReference type="EMBL" id="MFD2696472.1"/>
    </source>
</evidence>
<protein>
    <submittedName>
        <fullName evidence="1">Uncharacterized protein</fullName>
    </submittedName>
</protein>
<name>A0ABW5SCT3_9FLAO</name>
<organism evidence="1 2">
    <name type="scientific">Mesonia sediminis</name>
    <dbReference type="NCBI Taxonomy" id="1703946"/>
    <lineage>
        <taxon>Bacteria</taxon>
        <taxon>Pseudomonadati</taxon>
        <taxon>Bacteroidota</taxon>
        <taxon>Flavobacteriia</taxon>
        <taxon>Flavobacteriales</taxon>
        <taxon>Flavobacteriaceae</taxon>
        <taxon>Mesonia</taxon>
    </lineage>
</organism>
<proteinExistence type="predicted"/>
<sequence>MKLILFFFVLSINLLHAQKQESTLLSPLKADKFVGVDAFDRYYFIKDQVFYKKSPNDLKQYINLNLGDLSHVDISNPLRISLFYQDFNTVVILDNQLNPITQINFNNLSPLRILNAAYTAQNNSLWLVNTEQGILDFFNYPQQKTLHQSPPILSNQALYTANLTHFFEAQEDKIRVLNVYGNITQEFYFKGTEQLMATANYLYTYAKGNFYRLNLKTKEVLELDLYENDVKDFYVSKENLYIYKQNKLIYYQINTD</sequence>
<accession>A0ABW5SCT3</accession>
<reference evidence="2" key="1">
    <citation type="journal article" date="2019" name="Int. J. Syst. Evol. Microbiol.">
        <title>The Global Catalogue of Microorganisms (GCM) 10K type strain sequencing project: providing services to taxonomists for standard genome sequencing and annotation.</title>
        <authorList>
            <consortium name="The Broad Institute Genomics Platform"/>
            <consortium name="The Broad Institute Genome Sequencing Center for Infectious Disease"/>
            <person name="Wu L."/>
            <person name="Ma J."/>
        </authorList>
    </citation>
    <scope>NUCLEOTIDE SEQUENCE [LARGE SCALE GENOMIC DNA]</scope>
    <source>
        <strain evidence="2">KCTC 42255</strain>
    </source>
</reference>
<dbReference type="Proteomes" id="UP001597357">
    <property type="component" value="Unassembled WGS sequence"/>
</dbReference>
<dbReference type="EMBL" id="JBHULZ010000004">
    <property type="protein sequence ID" value="MFD2696472.1"/>
    <property type="molecule type" value="Genomic_DNA"/>
</dbReference>
<dbReference type="RefSeq" id="WP_379042626.1">
    <property type="nucleotide sequence ID" value="NZ_JBHULZ010000004.1"/>
</dbReference>
<evidence type="ECO:0000313" key="2">
    <source>
        <dbReference type="Proteomes" id="UP001597357"/>
    </source>
</evidence>
<comment type="caution">
    <text evidence="1">The sequence shown here is derived from an EMBL/GenBank/DDBJ whole genome shotgun (WGS) entry which is preliminary data.</text>
</comment>